<evidence type="ECO:0000313" key="3">
    <source>
        <dbReference type="Proteomes" id="UP001056883"/>
    </source>
</evidence>
<dbReference type="Pfam" id="PF13262">
    <property type="entry name" value="DUF4054"/>
    <property type="match status" value="1"/>
</dbReference>
<feature type="transmembrane region" description="Helical" evidence="1">
    <location>
        <begin position="115"/>
        <end position="136"/>
    </location>
</feature>
<protein>
    <submittedName>
        <fullName evidence="2">Uncharacterized protein</fullName>
    </submittedName>
</protein>
<sequence length="150" mass="15961">MAQYDYNLFITQFPEFSDNSLYPDVLIHAYWDMANVFITADGCPCAILSGSSASLALNYMTAHLLSLGLRAKSADAPGDASGGFLTSATIDKISVASLAPPVKDMWQWWMAQTSYGAALVALLEGLAVGGLTIGGLPERLGFRKVGGVFF</sequence>
<dbReference type="InterPro" id="IPR025127">
    <property type="entry name" value="DUF4054"/>
</dbReference>
<evidence type="ECO:0000313" key="2">
    <source>
        <dbReference type="EMBL" id="USN16333.1"/>
    </source>
</evidence>
<keyword evidence="1" id="KW-0812">Transmembrane</keyword>
<gene>
    <name evidence="2" type="ORF">PLUTO_00170</name>
</gene>
<organism evidence="2 3">
    <name type="scientific">Luteibacter phage vB_LflM-Pluto</name>
    <dbReference type="NCBI Taxonomy" id="2948611"/>
    <lineage>
        <taxon>Viruses</taxon>
        <taxon>Duplodnaviria</taxon>
        <taxon>Heunggongvirae</taxon>
        <taxon>Uroviricota</taxon>
        <taxon>Caudoviricetes</taxon>
        <taxon>Lindbergviridae</taxon>
        <taxon>Plutovirus</taxon>
        <taxon>Plutovirus pluto</taxon>
    </lineage>
</organism>
<dbReference type="EMBL" id="ON529861">
    <property type="protein sequence ID" value="USN16333.1"/>
    <property type="molecule type" value="Genomic_DNA"/>
</dbReference>
<reference evidence="2" key="1">
    <citation type="submission" date="2022-05" db="EMBL/GenBank/DDBJ databases">
        <authorList>
            <person name="Friedrich I."/>
            <person name="Poehlein A."/>
            <person name="Schneider D."/>
            <person name="Hertel R."/>
            <person name="Daniel R."/>
        </authorList>
    </citation>
    <scope>NUCLEOTIDE SEQUENCE</scope>
</reference>
<evidence type="ECO:0000256" key="1">
    <source>
        <dbReference type="SAM" id="Phobius"/>
    </source>
</evidence>
<keyword evidence="1" id="KW-1133">Transmembrane helix</keyword>
<keyword evidence="1" id="KW-0472">Membrane</keyword>
<name>A0A9E7MTP5_9CAUD</name>
<dbReference type="Proteomes" id="UP001056883">
    <property type="component" value="Segment"/>
</dbReference>
<proteinExistence type="predicted"/>
<keyword evidence="3" id="KW-1185">Reference proteome</keyword>
<accession>A0A9E7MTP5</accession>